<evidence type="ECO:0000313" key="4">
    <source>
        <dbReference type="Proteomes" id="UP000553957"/>
    </source>
</evidence>
<proteinExistence type="predicted"/>
<accession>A0A7Y4L4M9</accession>
<protein>
    <submittedName>
        <fullName evidence="2">Uncharacterized protein</fullName>
    </submittedName>
</protein>
<gene>
    <name evidence="1" type="ORF">HNR71_007267</name>
    <name evidence="2" type="ORF">HPO96_28905</name>
</gene>
<dbReference type="Proteomes" id="UP000553957">
    <property type="component" value="Unassembled WGS sequence"/>
</dbReference>
<keyword evidence="3" id="KW-1185">Reference proteome</keyword>
<name>A0A7Y4L4M9_9ACTN</name>
<reference evidence="1 4" key="2">
    <citation type="submission" date="2020-08" db="EMBL/GenBank/DDBJ databases">
        <title>Sequencing the genomes of 1000 actinobacteria strains.</title>
        <authorList>
            <person name="Klenk H.-P."/>
        </authorList>
    </citation>
    <scope>NUCLEOTIDE SEQUENCE [LARGE SCALE GENOMIC DNA]</scope>
    <source>
        <strain evidence="1 4">DSM 15626</strain>
    </source>
</reference>
<evidence type="ECO:0000313" key="1">
    <source>
        <dbReference type="EMBL" id="MBB6571630.1"/>
    </source>
</evidence>
<comment type="caution">
    <text evidence="2">The sequence shown here is derived from an EMBL/GenBank/DDBJ whole genome shotgun (WGS) entry which is preliminary data.</text>
</comment>
<dbReference type="Proteomes" id="UP000534306">
    <property type="component" value="Unassembled WGS sequence"/>
</dbReference>
<evidence type="ECO:0000313" key="3">
    <source>
        <dbReference type="Proteomes" id="UP000534306"/>
    </source>
</evidence>
<dbReference type="AlphaFoldDB" id="A0A7Y4L4M9"/>
<reference evidence="2 3" key="1">
    <citation type="submission" date="2020-05" db="EMBL/GenBank/DDBJ databases">
        <title>Genome sequence of Kribbella sandramycini ATCC 39419.</title>
        <authorList>
            <person name="Maclea K.S."/>
            <person name="Fair J.L."/>
        </authorList>
    </citation>
    <scope>NUCLEOTIDE SEQUENCE [LARGE SCALE GENOMIC DNA]</scope>
    <source>
        <strain evidence="2 3">ATCC 39419</strain>
    </source>
</reference>
<sequence>MLVGFAPAEDVDLTDEHVRWAICQRALVEPSAHPALRPALVAEPDQSLATSTVLVLFEQLPPGERDSWIAVVPSSGRAFLTRRSAELATADVHRTGSPPADVSGWSDWLLRRVASTSTREETPVKLAAEARTRRARNLAAERLKALRRL</sequence>
<dbReference type="EMBL" id="JABJRC010000008">
    <property type="protein sequence ID" value="NOL44275.1"/>
    <property type="molecule type" value="Genomic_DNA"/>
</dbReference>
<dbReference type="RefSeq" id="WP_171677525.1">
    <property type="nucleotide sequence ID" value="NZ_BAAAGT010000009.1"/>
</dbReference>
<dbReference type="EMBL" id="JACHKF010000001">
    <property type="protein sequence ID" value="MBB6571630.1"/>
    <property type="molecule type" value="Genomic_DNA"/>
</dbReference>
<organism evidence="2 3">
    <name type="scientific">Kribbella sandramycini</name>
    <dbReference type="NCBI Taxonomy" id="60450"/>
    <lineage>
        <taxon>Bacteria</taxon>
        <taxon>Bacillati</taxon>
        <taxon>Actinomycetota</taxon>
        <taxon>Actinomycetes</taxon>
        <taxon>Propionibacteriales</taxon>
        <taxon>Kribbellaceae</taxon>
        <taxon>Kribbella</taxon>
    </lineage>
</organism>
<evidence type="ECO:0000313" key="2">
    <source>
        <dbReference type="EMBL" id="NOL44275.1"/>
    </source>
</evidence>